<protein>
    <recommendedName>
        <fullName evidence="5">poly(A)-specific ribonuclease</fullName>
        <ecNumber evidence="5">3.1.13.4</ecNumber>
    </recommendedName>
</protein>
<dbReference type="Gene3D" id="3.30.420.10">
    <property type="entry name" value="Ribonuclease H-like superfamily/Ribonuclease H"/>
    <property type="match status" value="1"/>
</dbReference>
<evidence type="ECO:0000256" key="3">
    <source>
        <dbReference type="ARBA" id="ARBA00004496"/>
    </source>
</evidence>
<evidence type="ECO:0000256" key="15">
    <source>
        <dbReference type="SAM" id="MobiDB-lite"/>
    </source>
</evidence>
<dbReference type="GO" id="GO:0005737">
    <property type="term" value="C:cytoplasm"/>
    <property type="evidence" value="ECO:0007669"/>
    <property type="project" value="UniProtKB-SubCell"/>
</dbReference>
<evidence type="ECO:0000256" key="13">
    <source>
        <dbReference type="ARBA" id="ARBA00023163"/>
    </source>
</evidence>
<organism evidence="16 17">
    <name type="scientific">Pyrrhoderma noxium</name>
    <dbReference type="NCBI Taxonomy" id="2282107"/>
    <lineage>
        <taxon>Eukaryota</taxon>
        <taxon>Fungi</taxon>
        <taxon>Dikarya</taxon>
        <taxon>Basidiomycota</taxon>
        <taxon>Agaricomycotina</taxon>
        <taxon>Agaricomycetes</taxon>
        <taxon>Hymenochaetales</taxon>
        <taxon>Hymenochaetaceae</taxon>
        <taxon>Pyrrhoderma</taxon>
    </lineage>
</organism>
<evidence type="ECO:0000256" key="12">
    <source>
        <dbReference type="ARBA" id="ARBA00023015"/>
    </source>
</evidence>
<evidence type="ECO:0000256" key="11">
    <source>
        <dbReference type="ARBA" id="ARBA00022884"/>
    </source>
</evidence>
<evidence type="ECO:0000256" key="5">
    <source>
        <dbReference type="ARBA" id="ARBA00012161"/>
    </source>
</evidence>
<dbReference type="SUPFAM" id="SSF53098">
    <property type="entry name" value="Ribonuclease H-like"/>
    <property type="match status" value="1"/>
</dbReference>
<dbReference type="STRING" id="2282107.A0A286UBS7"/>
<dbReference type="Proteomes" id="UP000217199">
    <property type="component" value="Unassembled WGS sequence"/>
</dbReference>
<dbReference type="InterPro" id="IPR036397">
    <property type="entry name" value="RNaseH_sf"/>
</dbReference>
<proteinExistence type="inferred from homology"/>
<comment type="catalytic activity">
    <reaction evidence="1">
        <text>Exonucleolytic cleavage of poly(A) to 5'-AMP.</text>
        <dbReference type="EC" id="3.1.13.4"/>
    </reaction>
</comment>
<dbReference type="OrthoDB" id="1164111at2759"/>
<keyword evidence="7" id="KW-0540">Nuclease</keyword>
<keyword evidence="6" id="KW-0963">Cytoplasm</keyword>
<evidence type="ECO:0000256" key="10">
    <source>
        <dbReference type="ARBA" id="ARBA00022839"/>
    </source>
</evidence>
<comment type="similarity">
    <text evidence="4">Belongs to the CAF1 family.</text>
</comment>
<dbReference type="EMBL" id="NBII01000007">
    <property type="protein sequence ID" value="PAV17052.1"/>
    <property type="molecule type" value="Genomic_DNA"/>
</dbReference>
<sequence length="372" mass="40936">MSARIRDVWASNLNAEMRVIRDHIERYPFVAMDTEFPGVVARPIGAWKTSSDYHYQTMRCNVDLLKIIQVGITLTDAEGNVPDDVCTWQFNFSFNLAEDMYSPESIELLRESGIDFKRHLTEGIQPNDFAELLITSGLVLSDETTWVSFHSGYDFGYLVKLLSCIPLPTMEEDFFELFTLWFPSVYDIKYMMRSCKGLRGGLKDVADKLDVLRIGPAHQGGSDSLLTAHVYFKMREIYRDELLPDDEYNGRLYGLGKTVQLTNGTMDTQNAHGFVSYGRSAVTSAERERTPPREQVPSVGQNTQSPPPGQAGMSLGSAAGILSATGPSPLANQGGPGLGGGFTNALGSPYGAIPVNVNGAYHLRQIGVGGDR</sequence>
<dbReference type="GO" id="GO:0004535">
    <property type="term" value="F:poly(A)-specific ribonuclease activity"/>
    <property type="evidence" value="ECO:0007669"/>
    <property type="project" value="UniProtKB-EC"/>
</dbReference>
<dbReference type="InterPro" id="IPR039637">
    <property type="entry name" value="CNOT7/CNOT8/Pop2"/>
</dbReference>
<evidence type="ECO:0000256" key="8">
    <source>
        <dbReference type="ARBA" id="ARBA00022723"/>
    </source>
</evidence>
<dbReference type="PANTHER" id="PTHR10797">
    <property type="entry name" value="CCR4-NOT TRANSCRIPTION COMPLEX SUBUNIT"/>
    <property type="match status" value="1"/>
</dbReference>
<evidence type="ECO:0000256" key="2">
    <source>
        <dbReference type="ARBA" id="ARBA00004123"/>
    </source>
</evidence>
<dbReference type="InterPro" id="IPR006941">
    <property type="entry name" value="RNase_CAF1"/>
</dbReference>
<gene>
    <name evidence="16" type="ORF">PNOK_0711600</name>
</gene>
<keyword evidence="13" id="KW-0804">Transcription</keyword>
<comment type="caution">
    <text evidence="16">The sequence shown here is derived from an EMBL/GenBank/DDBJ whole genome shotgun (WGS) entry which is preliminary data.</text>
</comment>
<evidence type="ECO:0000256" key="14">
    <source>
        <dbReference type="ARBA" id="ARBA00023242"/>
    </source>
</evidence>
<evidence type="ECO:0000256" key="6">
    <source>
        <dbReference type="ARBA" id="ARBA00022490"/>
    </source>
</evidence>
<evidence type="ECO:0000313" key="16">
    <source>
        <dbReference type="EMBL" id="PAV17052.1"/>
    </source>
</evidence>
<keyword evidence="10" id="KW-0269">Exonuclease</keyword>
<dbReference type="GO" id="GO:0003723">
    <property type="term" value="F:RNA binding"/>
    <property type="evidence" value="ECO:0007669"/>
    <property type="project" value="UniProtKB-KW"/>
</dbReference>
<keyword evidence="11" id="KW-0694">RNA-binding</keyword>
<evidence type="ECO:0000256" key="9">
    <source>
        <dbReference type="ARBA" id="ARBA00022801"/>
    </source>
</evidence>
<dbReference type="AlphaFoldDB" id="A0A286UBS7"/>
<evidence type="ECO:0000256" key="1">
    <source>
        <dbReference type="ARBA" id="ARBA00001663"/>
    </source>
</evidence>
<reference evidence="16 17" key="1">
    <citation type="journal article" date="2017" name="Mol. Ecol.">
        <title>Comparative and population genomic landscape of Phellinus noxius: A hypervariable fungus causing root rot in trees.</title>
        <authorList>
            <person name="Chung C.L."/>
            <person name="Lee T.J."/>
            <person name="Akiba M."/>
            <person name="Lee H.H."/>
            <person name="Kuo T.H."/>
            <person name="Liu D."/>
            <person name="Ke H.M."/>
            <person name="Yokoi T."/>
            <person name="Roa M.B."/>
            <person name="Lu M.J."/>
            <person name="Chang Y.Y."/>
            <person name="Ann P.J."/>
            <person name="Tsai J.N."/>
            <person name="Chen C.Y."/>
            <person name="Tzean S.S."/>
            <person name="Ota Y."/>
            <person name="Hattori T."/>
            <person name="Sahashi N."/>
            <person name="Liou R.F."/>
            <person name="Kikuchi T."/>
            <person name="Tsai I.J."/>
        </authorList>
    </citation>
    <scope>NUCLEOTIDE SEQUENCE [LARGE SCALE GENOMIC DNA]</scope>
    <source>
        <strain evidence="16 17">FFPRI411160</strain>
    </source>
</reference>
<dbReference type="FunCoup" id="A0A286UBS7">
    <property type="interactions" value="597"/>
</dbReference>
<keyword evidence="9" id="KW-0378">Hydrolase</keyword>
<keyword evidence="8" id="KW-0479">Metal-binding</keyword>
<keyword evidence="12" id="KW-0805">Transcription regulation</keyword>
<feature type="region of interest" description="Disordered" evidence="15">
    <location>
        <begin position="280"/>
        <end position="316"/>
    </location>
</feature>
<dbReference type="InterPro" id="IPR012337">
    <property type="entry name" value="RNaseH-like_sf"/>
</dbReference>
<keyword evidence="14" id="KW-0539">Nucleus</keyword>
<evidence type="ECO:0000256" key="7">
    <source>
        <dbReference type="ARBA" id="ARBA00022722"/>
    </source>
</evidence>
<dbReference type="GO" id="GO:0030014">
    <property type="term" value="C:CCR4-NOT complex"/>
    <property type="evidence" value="ECO:0007669"/>
    <property type="project" value="InterPro"/>
</dbReference>
<dbReference type="Pfam" id="PF04857">
    <property type="entry name" value="CAF1"/>
    <property type="match status" value="1"/>
</dbReference>
<evidence type="ECO:0000256" key="4">
    <source>
        <dbReference type="ARBA" id="ARBA00008372"/>
    </source>
</evidence>
<dbReference type="GO" id="GO:0005634">
    <property type="term" value="C:nucleus"/>
    <property type="evidence" value="ECO:0007669"/>
    <property type="project" value="UniProtKB-SubCell"/>
</dbReference>
<dbReference type="GO" id="GO:0046872">
    <property type="term" value="F:metal ion binding"/>
    <property type="evidence" value="ECO:0007669"/>
    <property type="project" value="UniProtKB-KW"/>
</dbReference>
<accession>A0A286UBS7</accession>
<name>A0A286UBS7_9AGAM</name>
<dbReference type="InParanoid" id="A0A286UBS7"/>
<dbReference type="EC" id="3.1.13.4" evidence="5"/>
<evidence type="ECO:0000313" key="17">
    <source>
        <dbReference type="Proteomes" id="UP000217199"/>
    </source>
</evidence>
<comment type="subcellular location">
    <subcellularLocation>
        <location evidence="3">Cytoplasm</location>
    </subcellularLocation>
    <subcellularLocation>
        <location evidence="2">Nucleus</location>
    </subcellularLocation>
</comment>
<dbReference type="FunFam" id="3.30.420.10:FF:000048">
    <property type="entry name" value="CCR4-associated factor 1, putative"/>
    <property type="match status" value="1"/>
</dbReference>
<keyword evidence="17" id="KW-1185">Reference proteome</keyword>